<accession>A0A4Y2DB83</accession>
<proteinExistence type="predicted"/>
<dbReference type="AlphaFoldDB" id="A0A4Y2DB83"/>
<protein>
    <submittedName>
        <fullName evidence="1">Uncharacterized protein</fullName>
    </submittedName>
</protein>
<sequence>MISALEETTERCYHHTQRGSLVQFEIGIRVGDPVRVGGCVATIKRTAGALLPTPCNAGNPSSVEIGDEVGDPVQVGGCVAVFCPYSKGSALESSGALLPTPYPTRQPSSVEIGIRVGDPVELAVGWLYFFVIMMAL</sequence>
<dbReference type="EMBL" id="BGPR01000338">
    <property type="protein sequence ID" value="GBM14062.1"/>
    <property type="molecule type" value="Genomic_DNA"/>
</dbReference>
<evidence type="ECO:0000313" key="1">
    <source>
        <dbReference type="EMBL" id="GBM14062.1"/>
    </source>
</evidence>
<keyword evidence="2" id="KW-1185">Reference proteome</keyword>
<evidence type="ECO:0000313" key="2">
    <source>
        <dbReference type="Proteomes" id="UP000499080"/>
    </source>
</evidence>
<comment type="caution">
    <text evidence="1">The sequence shown here is derived from an EMBL/GenBank/DDBJ whole genome shotgun (WGS) entry which is preliminary data.</text>
</comment>
<organism evidence="1 2">
    <name type="scientific">Araneus ventricosus</name>
    <name type="common">Orbweaver spider</name>
    <name type="synonym">Epeira ventricosa</name>
    <dbReference type="NCBI Taxonomy" id="182803"/>
    <lineage>
        <taxon>Eukaryota</taxon>
        <taxon>Metazoa</taxon>
        <taxon>Ecdysozoa</taxon>
        <taxon>Arthropoda</taxon>
        <taxon>Chelicerata</taxon>
        <taxon>Arachnida</taxon>
        <taxon>Araneae</taxon>
        <taxon>Araneomorphae</taxon>
        <taxon>Entelegynae</taxon>
        <taxon>Araneoidea</taxon>
        <taxon>Araneidae</taxon>
        <taxon>Araneus</taxon>
    </lineage>
</organism>
<dbReference type="Proteomes" id="UP000499080">
    <property type="component" value="Unassembled WGS sequence"/>
</dbReference>
<reference evidence="1 2" key="1">
    <citation type="journal article" date="2019" name="Sci. Rep.">
        <title>Orb-weaving spider Araneus ventricosus genome elucidates the spidroin gene catalogue.</title>
        <authorList>
            <person name="Kono N."/>
            <person name="Nakamura H."/>
            <person name="Ohtoshi R."/>
            <person name="Moran D.A.P."/>
            <person name="Shinohara A."/>
            <person name="Yoshida Y."/>
            <person name="Fujiwara M."/>
            <person name="Mori M."/>
            <person name="Tomita M."/>
            <person name="Arakawa K."/>
        </authorList>
    </citation>
    <scope>NUCLEOTIDE SEQUENCE [LARGE SCALE GENOMIC DNA]</scope>
</reference>
<gene>
    <name evidence="1" type="ORF">AVEN_209952_1</name>
</gene>
<name>A0A4Y2DB83_ARAVE</name>